<dbReference type="PROSITE" id="PS50975">
    <property type="entry name" value="ATP_GRASP"/>
    <property type="match status" value="1"/>
</dbReference>
<evidence type="ECO:0000256" key="3">
    <source>
        <dbReference type="ARBA" id="ARBA00005174"/>
    </source>
</evidence>
<dbReference type="GO" id="GO:0005524">
    <property type="term" value="F:ATP binding"/>
    <property type="evidence" value="ECO:0007669"/>
    <property type="project" value="UniProtKB-UniRule"/>
</dbReference>
<dbReference type="SUPFAM" id="SSF52440">
    <property type="entry name" value="PreATP-grasp domain"/>
    <property type="match status" value="1"/>
</dbReference>
<dbReference type="PATRIC" id="fig|263820.9.peg.988"/>
<evidence type="ECO:0000313" key="15">
    <source>
        <dbReference type="Proteomes" id="UP000000438"/>
    </source>
</evidence>
<dbReference type="Pfam" id="PF02844">
    <property type="entry name" value="GARS_N"/>
    <property type="match status" value="1"/>
</dbReference>
<dbReference type="InterPro" id="IPR000115">
    <property type="entry name" value="PRibGlycinamide_synth"/>
</dbReference>
<comment type="cofactor">
    <cofactor evidence="2">
        <name>Mg(2+)</name>
        <dbReference type="ChEBI" id="CHEBI:18420"/>
    </cofactor>
</comment>
<comment type="cofactor">
    <cofactor evidence="1">
        <name>Mn(2+)</name>
        <dbReference type="ChEBI" id="CHEBI:29035"/>
    </cofactor>
</comment>
<dbReference type="Gene3D" id="3.40.50.20">
    <property type="match status" value="1"/>
</dbReference>
<dbReference type="PANTHER" id="PTHR43472">
    <property type="entry name" value="PHOSPHORIBOSYLAMINE--GLYCINE LIGASE"/>
    <property type="match status" value="1"/>
</dbReference>
<evidence type="ECO:0000256" key="5">
    <source>
        <dbReference type="ARBA" id="ARBA00022598"/>
    </source>
</evidence>
<dbReference type="InterPro" id="IPR037123">
    <property type="entry name" value="PRibGlycinamide_synth_C_sf"/>
</dbReference>
<dbReference type="Pfam" id="PF02843">
    <property type="entry name" value="GARS_C"/>
    <property type="match status" value="1"/>
</dbReference>
<evidence type="ECO:0000259" key="13">
    <source>
        <dbReference type="PROSITE" id="PS50975"/>
    </source>
</evidence>
<dbReference type="Pfam" id="PF01071">
    <property type="entry name" value="GARS_A"/>
    <property type="match status" value="1"/>
</dbReference>
<dbReference type="GO" id="GO:0046872">
    <property type="term" value="F:metal ion binding"/>
    <property type="evidence" value="ECO:0007669"/>
    <property type="project" value="InterPro"/>
</dbReference>
<evidence type="ECO:0000256" key="12">
    <source>
        <dbReference type="PROSITE-ProRule" id="PRU00409"/>
    </source>
</evidence>
<evidence type="ECO:0000256" key="7">
    <source>
        <dbReference type="ARBA" id="ARBA00022755"/>
    </source>
</evidence>
<dbReference type="InterPro" id="IPR013815">
    <property type="entry name" value="ATP_grasp_subdomain_1"/>
</dbReference>
<keyword evidence="5 14" id="KW-0436">Ligase</keyword>
<keyword evidence="7" id="KW-0658">Purine biosynthesis</keyword>
<dbReference type="OrthoDB" id="146558at2157"/>
<dbReference type="SMART" id="SM01209">
    <property type="entry name" value="GARS_A"/>
    <property type="match status" value="1"/>
</dbReference>
<dbReference type="InterPro" id="IPR020562">
    <property type="entry name" value="PRibGlycinamide_synth_N"/>
</dbReference>
<dbReference type="STRING" id="263820.PTO0950"/>
<dbReference type="EMBL" id="AE017261">
    <property type="protein sequence ID" value="AAT43535.1"/>
    <property type="molecule type" value="Genomic_DNA"/>
</dbReference>
<dbReference type="Proteomes" id="UP000000438">
    <property type="component" value="Chromosome"/>
</dbReference>
<dbReference type="InterPro" id="IPR011761">
    <property type="entry name" value="ATP-grasp"/>
</dbReference>
<dbReference type="EC" id="6.3.4.13" evidence="4"/>
<protein>
    <recommendedName>
        <fullName evidence="4">phosphoribosylamine--glycine ligase</fullName>
        <ecNumber evidence="4">6.3.4.13</ecNumber>
    </recommendedName>
    <alternativeName>
        <fullName evidence="10">Glycinamide ribonucleotide synthetase</fullName>
    </alternativeName>
    <alternativeName>
        <fullName evidence="11">Phosphoribosylglycinamide synthetase</fullName>
    </alternativeName>
</protein>
<evidence type="ECO:0000256" key="11">
    <source>
        <dbReference type="ARBA" id="ARBA00042864"/>
    </source>
</evidence>
<dbReference type="PaxDb" id="263820-PTO0950"/>
<evidence type="ECO:0000256" key="8">
    <source>
        <dbReference type="ARBA" id="ARBA00022840"/>
    </source>
</evidence>
<dbReference type="RefSeq" id="WP_011177751.1">
    <property type="nucleotide sequence ID" value="NC_005877.1"/>
</dbReference>
<dbReference type="InterPro" id="IPR016185">
    <property type="entry name" value="PreATP-grasp_dom_sf"/>
</dbReference>
<evidence type="ECO:0000313" key="14">
    <source>
        <dbReference type="EMBL" id="AAT43535.1"/>
    </source>
</evidence>
<dbReference type="GO" id="GO:0009113">
    <property type="term" value="P:purine nucleobase biosynthetic process"/>
    <property type="evidence" value="ECO:0007669"/>
    <property type="project" value="InterPro"/>
</dbReference>
<evidence type="ECO:0000256" key="6">
    <source>
        <dbReference type="ARBA" id="ARBA00022741"/>
    </source>
</evidence>
<dbReference type="NCBIfam" id="TIGR00877">
    <property type="entry name" value="purD"/>
    <property type="match status" value="1"/>
</dbReference>
<dbReference type="GeneID" id="2844200"/>
<comment type="similarity">
    <text evidence="9">Belongs to the GARS family.</text>
</comment>
<gene>
    <name evidence="14" type="ordered locus">PTO0950</name>
</gene>
<dbReference type="GO" id="GO:0004637">
    <property type="term" value="F:phosphoribosylamine-glycine ligase activity"/>
    <property type="evidence" value="ECO:0007669"/>
    <property type="project" value="UniProtKB-EC"/>
</dbReference>
<dbReference type="InterPro" id="IPR020561">
    <property type="entry name" value="PRibGlycinamid_synth_ATP-grasp"/>
</dbReference>
<evidence type="ECO:0000256" key="2">
    <source>
        <dbReference type="ARBA" id="ARBA00001946"/>
    </source>
</evidence>
<evidence type="ECO:0000256" key="1">
    <source>
        <dbReference type="ARBA" id="ARBA00001936"/>
    </source>
</evidence>
<organism evidence="14 15">
    <name type="scientific">Picrophilus torridus (strain ATCC 700027 / DSM 9790 / JCM 10055 / NBRC 100828 / KAW 2/3)</name>
    <dbReference type="NCBI Taxonomy" id="1122961"/>
    <lineage>
        <taxon>Archaea</taxon>
        <taxon>Methanobacteriati</taxon>
        <taxon>Thermoplasmatota</taxon>
        <taxon>Thermoplasmata</taxon>
        <taxon>Thermoplasmatales</taxon>
        <taxon>Picrophilaceae</taxon>
        <taxon>Picrophilus</taxon>
    </lineage>
</organism>
<reference evidence="14 15" key="1">
    <citation type="journal article" date="2004" name="Proc. Natl. Acad. Sci. U.S.A.">
        <title>Genome sequence of Picrophilus torridus and its implications for life around pH 0.</title>
        <authorList>
            <person name="Futterer O."/>
            <person name="Angelov A."/>
            <person name="Liesegang H."/>
            <person name="Gottschalk G."/>
            <person name="Schleper C."/>
            <person name="Schepers B."/>
            <person name="Dock C."/>
            <person name="Antranikian G."/>
            <person name="Liebl W."/>
        </authorList>
    </citation>
    <scope>NUCLEOTIDE SEQUENCE [LARGE SCALE GENOMIC DNA]</scope>
    <source>
        <strain evidence="15">ATCC 700027 / DSM 9790 / JCM 10055 / NBRC 100828</strain>
    </source>
</reference>
<dbReference type="InterPro" id="IPR020560">
    <property type="entry name" value="PRibGlycinamide_synth_C-dom"/>
</dbReference>
<name>Q6L0G7_PICTO</name>
<keyword evidence="6 12" id="KW-0547">Nucleotide-binding</keyword>
<dbReference type="SMART" id="SM01210">
    <property type="entry name" value="GARS_C"/>
    <property type="match status" value="1"/>
</dbReference>
<evidence type="ECO:0000256" key="10">
    <source>
        <dbReference type="ARBA" id="ARBA00042242"/>
    </source>
</evidence>
<keyword evidence="8 12" id="KW-0067">ATP-binding</keyword>
<dbReference type="SUPFAM" id="SSF51246">
    <property type="entry name" value="Rudiment single hybrid motif"/>
    <property type="match status" value="1"/>
</dbReference>
<feature type="domain" description="ATP-grasp" evidence="13">
    <location>
        <begin position="107"/>
        <end position="317"/>
    </location>
</feature>
<comment type="pathway">
    <text evidence="3">Purine metabolism; IMP biosynthesis via de novo pathway; N(1)-(5-phospho-D-ribosyl)glycinamide from 5-phospho-alpha-D-ribose 1-diphosphate: step 2/2.</text>
</comment>
<evidence type="ECO:0000256" key="9">
    <source>
        <dbReference type="ARBA" id="ARBA00038345"/>
    </source>
</evidence>
<dbReference type="eggNOG" id="arCOG04415">
    <property type="taxonomic scope" value="Archaea"/>
</dbReference>
<dbReference type="PROSITE" id="PS00184">
    <property type="entry name" value="GARS"/>
    <property type="match status" value="1"/>
</dbReference>
<accession>Q6L0G7</accession>
<dbReference type="Gene3D" id="3.30.1490.20">
    <property type="entry name" value="ATP-grasp fold, A domain"/>
    <property type="match status" value="1"/>
</dbReference>
<dbReference type="AlphaFoldDB" id="Q6L0G7"/>
<dbReference type="FunCoup" id="Q6L0G7">
    <property type="interactions" value="121"/>
</dbReference>
<dbReference type="GO" id="GO:0006189">
    <property type="term" value="P:'de novo' IMP biosynthetic process"/>
    <property type="evidence" value="ECO:0007669"/>
    <property type="project" value="UniProtKB-UniPathway"/>
</dbReference>
<evidence type="ECO:0000256" key="4">
    <source>
        <dbReference type="ARBA" id="ARBA00013255"/>
    </source>
</evidence>
<dbReference type="HOGENOM" id="CLU_027420_3_0_2"/>
<dbReference type="InterPro" id="IPR011054">
    <property type="entry name" value="Rudment_hybrid_motif"/>
</dbReference>
<dbReference type="Gene3D" id="3.30.470.20">
    <property type="entry name" value="ATP-grasp fold, B domain"/>
    <property type="match status" value="1"/>
</dbReference>
<dbReference type="Gene3D" id="3.90.600.10">
    <property type="entry name" value="Phosphoribosylglycinamide synthetase, C-terminal domain"/>
    <property type="match status" value="1"/>
</dbReference>
<dbReference type="SUPFAM" id="SSF56059">
    <property type="entry name" value="Glutathione synthetase ATP-binding domain-like"/>
    <property type="match status" value="1"/>
</dbReference>
<sequence length="418" mass="46710">MKIMLVGSGGREDSIARNIALNHELYSVLTNENPSIIKNSKKYIFYDKKRHDLIADFALKNNIDIAFVSPDGILANGLADDLIKNKIKTASPVKSAAMIETSKAYMRYIMEKYNIPGNIENATFNNKDAARDYITSMKDVAVKPIGLTGGKGVKVTGIHLNSDEAIRYACDIIDRDGQVLIEKKETGEEFSLQAFSDGSHLSFMPVVQDYKRLYEGDHGPNTGGMGSISDRDFSLPFLRKDTPERAKKILNKIIEAMKDENNVFKGIIYGQFMETDNDVKVIEINARFGDPEAINVNYILDDDLGIIFHDILSGNVNRSIKYMRKATVLKYIVPPGYPENPSKVRIKIDKTLNSDVYYASVSGTLNDVETLGSRSIAIIARGDSIEDAYLKCESDLNAIHGEFYVRHDIGDIRKKIKN</sequence>
<dbReference type="InterPro" id="IPR020559">
    <property type="entry name" value="PRibGlycinamide_synth_CS"/>
</dbReference>
<proteinExistence type="inferred from homology"/>
<dbReference type="InParanoid" id="Q6L0G7"/>
<dbReference type="PANTHER" id="PTHR43472:SF1">
    <property type="entry name" value="PHOSPHORIBOSYLAMINE--GLYCINE LIGASE, CHLOROPLASTIC"/>
    <property type="match status" value="1"/>
</dbReference>
<dbReference type="KEGG" id="pto:PTO0950"/>
<dbReference type="UniPathway" id="UPA00074">
    <property type="reaction ID" value="UER00125"/>
</dbReference>